<feature type="region of interest" description="Disordered" evidence="6">
    <location>
        <begin position="1"/>
        <end position="24"/>
    </location>
</feature>
<keyword evidence="5 7" id="KW-0472">Membrane</keyword>
<proteinExistence type="predicted"/>
<feature type="transmembrane region" description="Helical" evidence="7">
    <location>
        <begin position="319"/>
        <end position="346"/>
    </location>
</feature>
<feature type="transmembrane region" description="Helical" evidence="7">
    <location>
        <begin position="358"/>
        <end position="374"/>
    </location>
</feature>
<keyword evidence="2" id="KW-1003">Cell membrane</keyword>
<dbReference type="Proteomes" id="UP000326837">
    <property type="component" value="Chromosome"/>
</dbReference>
<feature type="transmembrane region" description="Helical" evidence="7">
    <location>
        <begin position="597"/>
        <end position="616"/>
    </location>
</feature>
<dbReference type="SUPFAM" id="SSF56281">
    <property type="entry name" value="Metallo-hydrolase/oxidoreductase"/>
    <property type="match status" value="1"/>
</dbReference>
<evidence type="ECO:0000259" key="8">
    <source>
        <dbReference type="SMART" id="SM00849"/>
    </source>
</evidence>
<feature type="transmembrane region" description="Helical" evidence="7">
    <location>
        <begin position="561"/>
        <end position="585"/>
    </location>
</feature>
<evidence type="ECO:0000313" key="10">
    <source>
        <dbReference type="Proteomes" id="UP000326837"/>
    </source>
</evidence>
<dbReference type="InterPro" id="IPR004477">
    <property type="entry name" value="ComEC_N"/>
</dbReference>
<evidence type="ECO:0000256" key="4">
    <source>
        <dbReference type="ARBA" id="ARBA00022989"/>
    </source>
</evidence>
<dbReference type="GO" id="GO:0005886">
    <property type="term" value="C:plasma membrane"/>
    <property type="evidence" value="ECO:0007669"/>
    <property type="project" value="UniProtKB-SubCell"/>
</dbReference>
<name>A0A5K7XM52_9BACT</name>
<accession>A0A5K7XM52</accession>
<organism evidence="9 10">
    <name type="scientific">Lacipirellula parvula</name>
    <dbReference type="NCBI Taxonomy" id="2650471"/>
    <lineage>
        <taxon>Bacteria</taxon>
        <taxon>Pseudomonadati</taxon>
        <taxon>Planctomycetota</taxon>
        <taxon>Planctomycetia</taxon>
        <taxon>Pirellulales</taxon>
        <taxon>Lacipirellulaceae</taxon>
        <taxon>Lacipirellula</taxon>
    </lineage>
</organism>
<feature type="domain" description="Metallo-beta-lactamase" evidence="8">
    <location>
        <begin position="629"/>
        <end position="811"/>
    </location>
</feature>
<keyword evidence="10" id="KW-1185">Reference proteome</keyword>
<dbReference type="Pfam" id="PF00753">
    <property type="entry name" value="Lactamase_B"/>
    <property type="match status" value="1"/>
</dbReference>
<evidence type="ECO:0000313" key="9">
    <source>
        <dbReference type="EMBL" id="BBO34069.1"/>
    </source>
</evidence>
<evidence type="ECO:0000256" key="7">
    <source>
        <dbReference type="SAM" id="Phobius"/>
    </source>
</evidence>
<keyword evidence="4 7" id="KW-1133">Transmembrane helix</keyword>
<dbReference type="InterPro" id="IPR035681">
    <property type="entry name" value="ComA-like_MBL"/>
</dbReference>
<dbReference type="InterPro" id="IPR052159">
    <property type="entry name" value="Competence_DNA_uptake"/>
</dbReference>
<evidence type="ECO:0000256" key="6">
    <source>
        <dbReference type="SAM" id="MobiDB-lite"/>
    </source>
</evidence>
<dbReference type="Pfam" id="PF13567">
    <property type="entry name" value="DUF4131"/>
    <property type="match status" value="1"/>
</dbReference>
<gene>
    <name evidence="9" type="ORF">PLANPX_3681</name>
</gene>
<dbReference type="InterPro" id="IPR025405">
    <property type="entry name" value="DUF4131"/>
</dbReference>
<dbReference type="CDD" id="cd07731">
    <property type="entry name" value="ComA-like_MBL-fold"/>
    <property type="match status" value="1"/>
</dbReference>
<dbReference type="PANTHER" id="PTHR30619">
    <property type="entry name" value="DNA INTERNALIZATION/COMPETENCE PROTEIN COMEC/REC2"/>
    <property type="match status" value="1"/>
</dbReference>
<evidence type="ECO:0000256" key="3">
    <source>
        <dbReference type="ARBA" id="ARBA00022692"/>
    </source>
</evidence>
<sequence length="881" mass="94729">MRPYCSAKRGGQQPTNEISHRGCASSRLTPSWQVAFSGVEKRLESLDATAESPLPRTPYRPLAWLAVAGGLGVAADHALHSRLEASLFGVWWIGAVIALVCAVCAGRRGGERAAAAALLVAVGWIGGAWHHACWNEFPAGDLGRFAREESAPACVVGVLADRVKVSPPGDRSPLRAMPAPLISETTLEVEQIRDGVGWRTAGGLTRLRVAGELHGVGAGDRVVVFAQLARPAPPLNPGEYDWAAHERRFRRNSELYCEYPRCVTVTSAAPQVGRDAPLAAVRDWCEQQLTANVPTRDAPLVLATLLGDQERLSESTKDAFLNTGAIHLLVVSGAHVALLAGMVWWIVQGVPLGNASRLTLMLATVAIYALVVGLQPSVTRATILTLMTVVALVSGRTPSMGNILGLAALAVLALNPCELFRAGTQFSFLAVAILFVLSRWEWRGEPRDPLRRMIVSYYSWPRRVVRRARQAVVAMTVSSLVVGVAMAPLVAYHFHIVTPAGILLTPLAGPLIAVALGAGLGVVTIGWFVPPVAWGLGWVCGTSLHLAEWLVQFAAEIPGSFFYTAGFPGWWSLVFYGVAGLWIALPRWRPQWPVQTFAALVWVAIGYAAIGFGRVAPDTLRCTFLAMGHGTCTVLELPSGQTVLYDAGSLGSPEAATKSIAAFLWSRGINRIDAIVLSHADIDHYNALPGLLERFPIDVVYVSPMMFDPVATGGDLTAPNYLRDCLVAAGIPLREVWMGDRLRTADADVAIEVHHPPREGLMARDNANSLLLAIEFDGRRILLPGDLESPGIEQVIADPAYDCDILLAPHHGSPLSDPPGFAAWCSPEWVIFSGGERDRTMLSQQSYQHAGAVVRHTAVDGAISCVVRRQAALDVSTYRSQ</sequence>
<feature type="transmembrane region" description="Helical" evidence="7">
    <location>
        <begin position="386"/>
        <end position="413"/>
    </location>
</feature>
<feature type="transmembrane region" description="Helical" evidence="7">
    <location>
        <begin position="536"/>
        <end position="555"/>
    </location>
</feature>
<dbReference type="PANTHER" id="PTHR30619:SF1">
    <property type="entry name" value="RECOMBINATION PROTEIN 2"/>
    <property type="match status" value="1"/>
</dbReference>
<dbReference type="InterPro" id="IPR001279">
    <property type="entry name" value="Metallo-B-lactamas"/>
</dbReference>
<dbReference type="Gene3D" id="3.60.15.10">
    <property type="entry name" value="Ribonuclease Z/Hydroxyacylglutathione hydrolase-like"/>
    <property type="match status" value="1"/>
</dbReference>
<reference evidence="10" key="1">
    <citation type="submission" date="2019-10" db="EMBL/GenBank/DDBJ databases">
        <title>Lacipirellula parvula gen. nov., sp. nov., representing a lineage of planctomycetes widespread in freshwater anoxic habitats, and description of the family Lacipirellulaceae.</title>
        <authorList>
            <person name="Dedysh S.N."/>
            <person name="Kulichevskaya I.S."/>
            <person name="Beletsky A.V."/>
            <person name="Rakitin A.L."/>
            <person name="Mardanov A.V."/>
            <person name="Ivanova A.A."/>
            <person name="Saltykova V.X."/>
            <person name="Rijpstra W.I.C."/>
            <person name="Sinninghe Damste J.S."/>
            <person name="Ravin N.V."/>
        </authorList>
    </citation>
    <scope>NUCLEOTIDE SEQUENCE [LARGE SCALE GENOMIC DNA]</scope>
    <source>
        <strain evidence="10">PX69</strain>
    </source>
</reference>
<feature type="transmembrane region" description="Helical" evidence="7">
    <location>
        <begin position="507"/>
        <end position="529"/>
    </location>
</feature>
<evidence type="ECO:0000256" key="1">
    <source>
        <dbReference type="ARBA" id="ARBA00004651"/>
    </source>
</evidence>
<feature type="transmembrane region" description="Helical" evidence="7">
    <location>
        <begin position="471"/>
        <end position="495"/>
    </location>
</feature>
<feature type="transmembrane region" description="Helical" evidence="7">
    <location>
        <begin position="62"/>
        <end position="79"/>
    </location>
</feature>
<dbReference type="NCBIfam" id="TIGR00360">
    <property type="entry name" value="ComEC_N-term"/>
    <property type="match status" value="1"/>
</dbReference>
<dbReference type="InterPro" id="IPR036866">
    <property type="entry name" value="RibonucZ/Hydroxyglut_hydro"/>
</dbReference>
<comment type="subcellular location">
    <subcellularLocation>
        <location evidence="1">Cell membrane</location>
        <topology evidence="1">Multi-pass membrane protein</topology>
    </subcellularLocation>
</comment>
<keyword evidence="3 7" id="KW-0812">Transmembrane</keyword>
<evidence type="ECO:0000256" key="2">
    <source>
        <dbReference type="ARBA" id="ARBA00022475"/>
    </source>
</evidence>
<dbReference type="SMART" id="SM00849">
    <property type="entry name" value="Lactamase_B"/>
    <property type="match status" value="1"/>
</dbReference>
<dbReference type="Pfam" id="PF03772">
    <property type="entry name" value="Competence"/>
    <property type="match status" value="1"/>
</dbReference>
<dbReference type="EMBL" id="AP021861">
    <property type="protein sequence ID" value="BBO34069.1"/>
    <property type="molecule type" value="Genomic_DNA"/>
</dbReference>
<feature type="transmembrane region" description="Helical" evidence="7">
    <location>
        <begin position="85"/>
        <end position="105"/>
    </location>
</feature>
<dbReference type="KEGG" id="lpav:PLANPX_3681"/>
<evidence type="ECO:0000256" key="5">
    <source>
        <dbReference type="ARBA" id="ARBA00023136"/>
    </source>
</evidence>
<dbReference type="AlphaFoldDB" id="A0A5K7XM52"/>
<feature type="transmembrane region" description="Helical" evidence="7">
    <location>
        <begin position="419"/>
        <end position="437"/>
    </location>
</feature>
<protein>
    <recommendedName>
        <fullName evidence="8">Metallo-beta-lactamase domain-containing protein</fullName>
    </recommendedName>
</protein>